<gene>
    <name evidence="2" type="ORF">COLO4_20227</name>
</gene>
<reference evidence="3" key="1">
    <citation type="submission" date="2013-09" db="EMBL/GenBank/DDBJ databases">
        <title>Corchorus olitorius genome sequencing.</title>
        <authorList>
            <person name="Alam M."/>
            <person name="Haque M.S."/>
            <person name="Islam M.S."/>
            <person name="Emdad E.M."/>
            <person name="Islam M.M."/>
            <person name="Ahmed B."/>
            <person name="Halim A."/>
            <person name="Hossen Q.M.M."/>
            <person name="Hossain M.Z."/>
            <person name="Ahmed R."/>
            <person name="Khan M.M."/>
            <person name="Islam R."/>
            <person name="Rashid M.M."/>
            <person name="Khan S.A."/>
            <person name="Rahman M.S."/>
            <person name="Alam M."/>
            <person name="Yahiya A.S."/>
            <person name="Khan M.S."/>
            <person name="Azam M.S."/>
            <person name="Haque T."/>
            <person name="Lashkar M.Z.H."/>
            <person name="Akhand A.I."/>
            <person name="Morshed G."/>
            <person name="Roy S."/>
            <person name="Uddin K.S."/>
            <person name="Rabeya T."/>
            <person name="Hossain A.S."/>
            <person name="Chowdhury A."/>
            <person name="Snigdha A.R."/>
            <person name="Mortoza M.S."/>
            <person name="Matin S.A."/>
            <person name="Hoque S.M.E."/>
            <person name="Islam M.K."/>
            <person name="Roy D.K."/>
            <person name="Haider R."/>
            <person name="Moosa M.M."/>
            <person name="Elias S.M."/>
            <person name="Hasan A.M."/>
            <person name="Jahan S."/>
            <person name="Shafiuddin M."/>
            <person name="Mahmood N."/>
            <person name="Shommy N.S."/>
        </authorList>
    </citation>
    <scope>NUCLEOTIDE SEQUENCE [LARGE SCALE GENOMIC DNA]</scope>
    <source>
        <strain evidence="3">cv. O-4</strain>
    </source>
</reference>
<comment type="caution">
    <text evidence="2">The sequence shown here is derived from an EMBL/GenBank/DDBJ whole genome shotgun (WGS) entry which is preliminary data.</text>
</comment>
<evidence type="ECO:0000313" key="2">
    <source>
        <dbReference type="EMBL" id="OMO88543.1"/>
    </source>
</evidence>
<protein>
    <submittedName>
        <fullName evidence="2">Uncharacterized protein</fullName>
    </submittedName>
</protein>
<feature type="compositionally biased region" description="Basic and acidic residues" evidence="1">
    <location>
        <begin position="101"/>
        <end position="133"/>
    </location>
</feature>
<feature type="compositionally biased region" description="Polar residues" evidence="1">
    <location>
        <begin position="205"/>
        <end position="214"/>
    </location>
</feature>
<feature type="compositionally biased region" description="Acidic residues" evidence="1">
    <location>
        <begin position="160"/>
        <end position="178"/>
    </location>
</feature>
<feature type="region of interest" description="Disordered" evidence="1">
    <location>
        <begin position="79"/>
        <end position="222"/>
    </location>
</feature>
<dbReference type="AlphaFoldDB" id="A0A1R3J145"/>
<dbReference type="EMBL" id="AWUE01017051">
    <property type="protein sequence ID" value="OMO88543.1"/>
    <property type="molecule type" value="Genomic_DNA"/>
</dbReference>
<feature type="compositionally biased region" description="Low complexity" evidence="1">
    <location>
        <begin position="273"/>
        <end position="285"/>
    </location>
</feature>
<feature type="compositionally biased region" description="Acidic residues" evidence="1">
    <location>
        <begin position="134"/>
        <end position="150"/>
    </location>
</feature>
<proteinExistence type="predicted"/>
<name>A0A1R3J145_9ROSI</name>
<accession>A0A1R3J145</accession>
<keyword evidence="3" id="KW-1185">Reference proteome</keyword>
<sequence length="319" mass="34679">MHEHKDMQVVCSPLSDISQHRFVQTTVKDSQVAQAIESLTNAIAVINTNINQIRKSNLMYQQNTQKILSRMAGKIIGESPDIEDLDNPSISDAQLEDPDETPPREGKQHKESENVIEEEKEKNIDLKEDNNEEKTEDDDDNIGFEVENAEEQEKDKGLEDDAEEEVNQEGEDGNDLNQEEAIAQTSKEDDKASSKKAPSAAVGETNVSRASSKTNSKKGDLTLATTEEVIAGLAPLATAPASPKGKGKAKPSSHSTSSPTERVIKPKKKVTKKATTATNKATKLPPAVPSKRPRTKHPNVDASETIPASASKPAKVETK</sequence>
<feature type="region of interest" description="Disordered" evidence="1">
    <location>
        <begin position="234"/>
        <end position="319"/>
    </location>
</feature>
<organism evidence="2 3">
    <name type="scientific">Corchorus olitorius</name>
    <dbReference type="NCBI Taxonomy" id="93759"/>
    <lineage>
        <taxon>Eukaryota</taxon>
        <taxon>Viridiplantae</taxon>
        <taxon>Streptophyta</taxon>
        <taxon>Embryophyta</taxon>
        <taxon>Tracheophyta</taxon>
        <taxon>Spermatophyta</taxon>
        <taxon>Magnoliopsida</taxon>
        <taxon>eudicotyledons</taxon>
        <taxon>Gunneridae</taxon>
        <taxon>Pentapetalae</taxon>
        <taxon>rosids</taxon>
        <taxon>malvids</taxon>
        <taxon>Malvales</taxon>
        <taxon>Malvaceae</taxon>
        <taxon>Grewioideae</taxon>
        <taxon>Apeibeae</taxon>
        <taxon>Corchorus</taxon>
    </lineage>
</organism>
<evidence type="ECO:0000313" key="3">
    <source>
        <dbReference type="Proteomes" id="UP000187203"/>
    </source>
</evidence>
<dbReference type="Proteomes" id="UP000187203">
    <property type="component" value="Unassembled WGS sequence"/>
</dbReference>
<evidence type="ECO:0000256" key="1">
    <source>
        <dbReference type="SAM" id="MobiDB-lite"/>
    </source>
</evidence>